<feature type="region of interest" description="Disordered" evidence="2">
    <location>
        <begin position="721"/>
        <end position="784"/>
    </location>
</feature>
<feature type="compositionally biased region" description="Basic and acidic residues" evidence="2">
    <location>
        <begin position="1"/>
        <end position="19"/>
    </location>
</feature>
<dbReference type="Proteomes" id="UP000076715">
    <property type="component" value="Unassembled WGS sequence"/>
</dbReference>
<evidence type="ECO:0008006" key="5">
    <source>
        <dbReference type="Google" id="ProtNLM"/>
    </source>
</evidence>
<evidence type="ECO:0000256" key="2">
    <source>
        <dbReference type="SAM" id="MobiDB-lite"/>
    </source>
</evidence>
<dbReference type="OrthoDB" id="599987at2"/>
<dbReference type="EMBL" id="LQRT01000058">
    <property type="protein sequence ID" value="KZS38369.1"/>
    <property type="molecule type" value="Genomic_DNA"/>
</dbReference>
<feature type="region of interest" description="Disordered" evidence="2">
    <location>
        <begin position="1"/>
        <end position="72"/>
    </location>
</feature>
<protein>
    <recommendedName>
        <fullName evidence="5">Endonuclease/exonuclease/phosphatase domain-containing protein</fullName>
    </recommendedName>
</protein>
<keyword evidence="1" id="KW-0175">Coiled coil</keyword>
<gene>
    <name evidence="3" type="ORF">AWE51_17590</name>
</gene>
<dbReference type="SUPFAM" id="SSF56219">
    <property type="entry name" value="DNase I-like"/>
    <property type="match status" value="1"/>
</dbReference>
<organism evidence="3 4">
    <name type="scientific">Aquimarina aggregata</name>
    <dbReference type="NCBI Taxonomy" id="1642818"/>
    <lineage>
        <taxon>Bacteria</taxon>
        <taxon>Pseudomonadati</taxon>
        <taxon>Bacteroidota</taxon>
        <taxon>Flavobacteriia</taxon>
        <taxon>Flavobacteriales</taxon>
        <taxon>Flavobacteriaceae</taxon>
        <taxon>Aquimarina</taxon>
    </lineage>
</organism>
<dbReference type="RefSeq" id="WP_066319319.1">
    <property type="nucleotide sequence ID" value="NZ_CANLSS010000003.1"/>
</dbReference>
<proteinExistence type="predicted"/>
<dbReference type="InterPro" id="IPR036691">
    <property type="entry name" value="Endo/exonu/phosph_ase_sf"/>
</dbReference>
<evidence type="ECO:0000313" key="3">
    <source>
        <dbReference type="EMBL" id="KZS38369.1"/>
    </source>
</evidence>
<dbReference type="Gene3D" id="3.60.10.10">
    <property type="entry name" value="Endonuclease/exonuclease/phosphatase"/>
    <property type="match status" value="1"/>
</dbReference>
<keyword evidence="4" id="KW-1185">Reference proteome</keyword>
<feature type="coiled-coil region" evidence="1">
    <location>
        <begin position="92"/>
        <end position="119"/>
    </location>
</feature>
<reference evidence="3 4" key="1">
    <citation type="submission" date="2016-01" db="EMBL/GenBank/DDBJ databases">
        <title>The draft genome sequence of Aquimarina sp. RZW4-3-2.</title>
        <authorList>
            <person name="Wang Y."/>
        </authorList>
    </citation>
    <scope>NUCLEOTIDE SEQUENCE [LARGE SCALE GENOMIC DNA]</scope>
    <source>
        <strain evidence="3 4">RZW4-3-2</strain>
    </source>
</reference>
<accession>A0A162X1M9</accession>
<feature type="compositionally biased region" description="Acidic residues" evidence="2">
    <location>
        <begin position="725"/>
        <end position="750"/>
    </location>
</feature>
<dbReference type="AlphaFoldDB" id="A0A162X1M9"/>
<sequence>MKDKRTSSPKEKEKMKENDNSNPPEFNGLLRGMTFNLHGFSTSNHSKKDALSKKHYVSQEKTENKKTKRAKSYNDRRSLVKGILKQLFDKRLKEYLDKVDEISDSLKKENIELDENEKRSIKDAEPYLSSNNEDWNIEDIKSIIENINSINKKLSLSVLSARIKNGDISGILNYFFDQGQVKGIPESYDYEGFNIFLVKAKELRSLWKTLGRTIEIVNEGDFKKELISLKDSIKEVEDLDKELNKLAIVERLTAILKQETNPIDFMLLNEMNTGMDAFKTEVEISTENKYKVAKGPMMKANGGIGQIEYYPLVYNAEKLEHESSFYVGLRKGKVEIDHAETINWKKIENQKDKDNFLDHRPVIVHKLKVKDKEEPEIWLAGVHTTPEGTEFERVNIYTQLVEPLKKLKKKAEKAGAVLVIGGDYYIAEEARVVSDKQIGRNEVFDKDDNKIERKGKEGTNVNEIRNLEFSEDGERQPLNFTKRIAKIGLSDKRPITGTNQNSTGLQVADYFVVQDHMKDKARVGLLHPESNQIYELESEEQDISKYWLTISDHLPVMIEINPSDALENENDPFVKKRLVIMNYLRKLQNDWRKIIIEELKNQEIKLDTKDPTNKNLEEFLRDENIKKEVEKQENKENILKFVFNRVRPLNLGEEENDEDIPREFKELKDEYQKWLEKNKDLGKVTDSEIAELEPEDENQNIVFTLGDFEKYLAIGGVFENKSEDDNMEDSDFEDMGSEENLEEDSLEESEPEQKGIKRKRSEKRDNTVQIGGKNKRRKKIEETT</sequence>
<evidence type="ECO:0000313" key="4">
    <source>
        <dbReference type="Proteomes" id="UP000076715"/>
    </source>
</evidence>
<evidence type="ECO:0000256" key="1">
    <source>
        <dbReference type="SAM" id="Coils"/>
    </source>
</evidence>
<feature type="compositionally biased region" description="Basic and acidic residues" evidence="2">
    <location>
        <begin position="46"/>
        <end position="65"/>
    </location>
</feature>
<name>A0A162X1M9_9FLAO</name>
<comment type="caution">
    <text evidence="3">The sequence shown here is derived from an EMBL/GenBank/DDBJ whole genome shotgun (WGS) entry which is preliminary data.</text>
</comment>